<dbReference type="GO" id="GO:0005634">
    <property type="term" value="C:nucleus"/>
    <property type="evidence" value="ECO:0007669"/>
    <property type="project" value="TreeGrafter"/>
</dbReference>
<reference evidence="10" key="1">
    <citation type="submission" date="2016-05" db="EMBL/GenBank/DDBJ databases">
        <title>Comparative genomics of biotechnologically important yeasts.</title>
        <authorList>
            <consortium name="DOE Joint Genome Institute"/>
            <person name="Riley R."/>
            <person name="Haridas S."/>
            <person name="Wolfe K.H."/>
            <person name="Lopes M.R."/>
            <person name="Hittinger C.T."/>
            <person name="Goker M."/>
            <person name="Salamov A."/>
            <person name="Wisecaver J."/>
            <person name="Long T.M."/>
            <person name="Aerts A.L."/>
            <person name="Barry K."/>
            <person name="Choi C."/>
            <person name="Clum A."/>
            <person name="Coughlan A.Y."/>
            <person name="Deshpande S."/>
            <person name="Douglass A.P."/>
            <person name="Hanson S.J."/>
            <person name="Klenk H.-P."/>
            <person name="Labutti K."/>
            <person name="Lapidus A."/>
            <person name="Lindquist E."/>
            <person name="Lipzen A."/>
            <person name="Meier-Kolthoff J.P."/>
            <person name="Ohm R.A."/>
            <person name="Otillar R.P."/>
            <person name="Pangilinan J."/>
            <person name="Peng Y."/>
            <person name="Rokas A."/>
            <person name="Rosa C.A."/>
            <person name="Scheuner C."/>
            <person name="Sibirny A.A."/>
            <person name="Slot J.C."/>
            <person name="Stielow J.B."/>
            <person name="Sun H."/>
            <person name="Kurtzman C.P."/>
            <person name="Blackwell M."/>
            <person name="Grigoriev I.V."/>
            <person name="Jeffries T.W."/>
        </authorList>
    </citation>
    <scope>NUCLEOTIDE SEQUENCE [LARGE SCALE GENOMIC DNA]</scope>
    <source>
        <strain evidence="10">DSM 1968</strain>
    </source>
</reference>
<dbReference type="EMBL" id="KV454484">
    <property type="protein sequence ID" value="ODV59951.1"/>
    <property type="molecule type" value="Genomic_DNA"/>
</dbReference>
<dbReference type="InterPro" id="IPR036864">
    <property type="entry name" value="Zn2-C6_fun-type_DNA-bd_sf"/>
</dbReference>
<evidence type="ECO:0000256" key="6">
    <source>
        <dbReference type="ARBA" id="ARBA00023242"/>
    </source>
</evidence>
<evidence type="ECO:0000256" key="1">
    <source>
        <dbReference type="ARBA" id="ARBA00022723"/>
    </source>
</evidence>
<keyword evidence="6" id="KW-0539">Nucleus</keyword>
<accession>A0A1D2VE76</accession>
<evidence type="ECO:0000313" key="9">
    <source>
        <dbReference type="EMBL" id="ODV59951.1"/>
    </source>
</evidence>
<protein>
    <recommendedName>
        <fullName evidence="8">Zn(2)-C6 fungal-type domain-containing protein</fullName>
    </recommendedName>
</protein>
<feature type="compositionally biased region" description="Low complexity" evidence="7">
    <location>
        <begin position="1"/>
        <end position="19"/>
    </location>
</feature>
<keyword evidence="10" id="KW-1185">Reference proteome</keyword>
<dbReference type="CDD" id="cd00067">
    <property type="entry name" value="GAL4"/>
    <property type="match status" value="1"/>
</dbReference>
<sequence>MASSAAASAASASSAASAAPKRPSCDNGESRIKKKRQRIPSACSACRKRKVKCDKKRPYCTSCLKNNIIHLCNYMEPTWS</sequence>
<keyword evidence="4" id="KW-0238">DNA-binding</keyword>
<keyword evidence="2" id="KW-0862">Zinc</keyword>
<evidence type="ECO:0000313" key="10">
    <source>
        <dbReference type="Proteomes" id="UP000095038"/>
    </source>
</evidence>
<keyword evidence="5" id="KW-0804">Transcription</keyword>
<dbReference type="AlphaFoldDB" id="A0A1D2VE76"/>
<dbReference type="PANTHER" id="PTHR31944:SF131">
    <property type="entry name" value="HEME-RESPONSIVE ZINC FINGER TRANSCRIPTION FACTOR HAP1"/>
    <property type="match status" value="1"/>
</dbReference>
<evidence type="ECO:0000256" key="5">
    <source>
        <dbReference type="ARBA" id="ARBA00023163"/>
    </source>
</evidence>
<evidence type="ECO:0000256" key="2">
    <source>
        <dbReference type="ARBA" id="ARBA00022833"/>
    </source>
</evidence>
<dbReference type="PANTHER" id="PTHR31944">
    <property type="entry name" value="HEME-RESPONSIVE ZINC FINGER TRANSCRIPTION FACTOR HAP1"/>
    <property type="match status" value="1"/>
</dbReference>
<dbReference type="InParanoid" id="A0A1D2VE76"/>
<dbReference type="PROSITE" id="PS50048">
    <property type="entry name" value="ZN2_CY6_FUNGAL_2"/>
    <property type="match status" value="1"/>
</dbReference>
<dbReference type="InterPro" id="IPR051430">
    <property type="entry name" value="Fungal_TF_Env_Response"/>
</dbReference>
<dbReference type="Pfam" id="PF00172">
    <property type="entry name" value="Zn_clus"/>
    <property type="match status" value="1"/>
</dbReference>
<evidence type="ECO:0000256" key="3">
    <source>
        <dbReference type="ARBA" id="ARBA00023015"/>
    </source>
</evidence>
<dbReference type="InterPro" id="IPR001138">
    <property type="entry name" value="Zn2Cys6_DnaBD"/>
</dbReference>
<feature type="domain" description="Zn(2)-C6 fungal-type" evidence="8">
    <location>
        <begin position="42"/>
        <end position="74"/>
    </location>
</feature>
<dbReference type="SMART" id="SM00066">
    <property type="entry name" value="GAL4"/>
    <property type="match status" value="1"/>
</dbReference>
<dbReference type="Proteomes" id="UP000095038">
    <property type="component" value="Unassembled WGS sequence"/>
</dbReference>
<proteinExistence type="predicted"/>
<name>A0A1D2VE76_9ASCO</name>
<organism evidence="9 10">
    <name type="scientific">Ascoidea rubescens DSM 1968</name>
    <dbReference type="NCBI Taxonomy" id="1344418"/>
    <lineage>
        <taxon>Eukaryota</taxon>
        <taxon>Fungi</taxon>
        <taxon>Dikarya</taxon>
        <taxon>Ascomycota</taxon>
        <taxon>Saccharomycotina</taxon>
        <taxon>Saccharomycetes</taxon>
        <taxon>Ascoideaceae</taxon>
        <taxon>Ascoidea</taxon>
    </lineage>
</organism>
<keyword evidence="3" id="KW-0805">Transcription regulation</keyword>
<dbReference type="STRING" id="1344418.A0A1D2VE76"/>
<dbReference type="RefSeq" id="XP_020046258.1">
    <property type="nucleotide sequence ID" value="XM_020190722.1"/>
</dbReference>
<dbReference type="GO" id="GO:0008270">
    <property type="term" value="F:zinc ion binding"/>
    <property type="evidence" value="ECO:0007669"/>
    <property type="project" value="InterPro"/>
</dbReference>
<dbReference type="Gene3D" id="4.10.240.10">
    <property type="entry name" value="Zn(2)-C6 fungal-type DNA-binding domain"/>
    <property type="match status" value="1"/>
</dbReference>
<keyword evidence="1" id="KW-0479">Metal-binding</keyword>
<dbReference type="PROSITE" id="PS00463">
    <property type="entry name" value="ZN2_CY6_FUNGAL_1"/>
    <property type="match status" value="1"/>
</dbReference>
<gene>
    <name evidence="9" type="ORF">ASCRUDRAFT_36901</name>
</gene>
<evidence type="ECO:0000259" key="8">
    <source>
        <dbReference type="PROSITE" id="PS50048"/>
    </source>
</evidence>
<evidence type="ECO:0000256" key="4">
    <source>
        <dbReference type="ARBA" id="ARBA00023125"/>
    </source>
</evidence>
<dbReference type="SUPFAM" id="SSF57701">
    <property type="entry name" value="Zn2/Cys6 DNA-binding domain"/>
    <property type="match status" value="1"/>
</dbReference>
<dbReference type="GO" id="GO:0001228">
    <property type="term" value="F:DNA-binding transcription activator activity, RNA polymerase II-specific"/>
    <property type="evidence" value="ECO:0007669"/>
    <property type="project" value="TreeGrafter"/>
</dbReference>
<feature type="non-terminal residue" evidence="9">
    <location>
        <position position="80"/>
    </location>
</feature>
<feature type="region of interest" description="Disordered" evidence="7">
    <location>
        <begin position="1"/>
        <end position="40"/>
    </location>
</feature>
<dbReference type="GeneID" id="30964358"/>
<dbReference type="GO" id="GO:0000978">
    <property type="term" value="F:RNA polymerase II cis-regulatory region sequence-specific DNA binding"/>
    <property type="evidence" value="ECO:0007669"/>
    <property type="project" value="TreeGrafter"/>
</dbReference>
<evidence type="ECO:0000256" key="7">
    <source>
        <dbReference type="SAM" id="MobiDB-lite"/>
    </source>
</evidence>